<sequence length="105" mass="11283">MSKVRISISLAPEHAERVRAHAERAGMDVSSYMVNAATRQMAEAEAADEVFSGIDALIAKAETRATGYTPADDATELSEGERREVADAMRLVYGDEAEQNPGQVA</sequence>
<dbReference type="STRING" id="501010.NOSIN_25535"/>
<proteinExistence type="predicted"/>
<evidence type="ECO:0000313" key="1">
    <source>
        <dbReference type="EMBL" id="OOC56781.1"/>
    </source>
</evidence>
<reference evidence="2" key="1">
    <citation type="submission" date="2016-08" db="EMBL/GenBank/DDBJ databases">
        <authorList>
            <person name="Tokovenko B."/>
            <person name="Kalinowski J."/>
        </authorList>
    </citation>
    <scope>NUCLEOTIDE SEQUENCE [LARGE SCALE GENOMIC DNA]</scope>
    <source>
        <strain evidence="2">UTMC102</strain>
    </source>
</reference>
<accession>A0A1V3C7Q5</accession>
<dbReference type="Proteomes" id="UP000189004">
    <property type="component" value="Unassembled WGS sequence"/>
</dbReference>
<comment type="caution">
    <text evidence="1">The sequence shown here is derived from an EMBL/GenBank/DDBJ whole genome shotgun (WGS) entry which is preliminary data.</text>
</comment>
<evidence type="ECO:0008006" key="3">
    <source>
        <dbReference type="Google" id="ProtNLM"/>
    </source>
</evidence>
<organism evidence="1 2">
    <name type="scientific">Nocardiopsis sinuspersici</name>
    <dbReference type="NCBI Taxonomy" id="501010"/>
    <lineage>
        <taxon>Bacteria</taxon>
        <taxon>Bacillati</taxon>
        <taxon>Actinomycetota</taxon>
        <taxon>Actinomycetes</taxon>
        <taxon>Streptosporangiales</taxon>
        <taxon>Nocardiopsidaceae</taxon>
        <taxon>Nocardiopsis</taxon>
    </lineage>
</organism>
<protein>
    <recommendedName>
        <fullName evidence="3">Ribbon-helix-helix protein CopG domain-containing protein</fullName>
    </recommendedName>
</protein>
<name>A0A1V3C7Q5_9ACTN</name>
<keyword evidence="2" id="KW-1185">Reference proteome</keyword>
<dbReference type="OrthoDB" id="3429627at2"/>
<dbReference type="RefSeq" id="WP_077693221.1">
    <property type="nucleotide sequence ID" value="NZ_MCOK01000001.1"/>
</dbReference>
<gene>
    <name evidence="1" type="ORF">NOSIN_25535</name>
</gene>
<dbReference type="AlphaFoldDB" id="A0A1V3C7Q5"/>
<evidence type="ECO:0000313" key="2">
    <source>
        <dbReference type="Proteomes" id="UP000189004"/>
    </source>
</evidence>
<dbReference type="EMBL" id="MCOK01000001">
    <property type="protein sequence ID" value="OOC56781.1"/>
    <property type="molecule type" value="Genomic_DNA"/>
</dbReference>